<dbReference type="EMBL" id="LZLG01000043">
    <property type="protein sequence ID" value="OBJ62387.1"/>
    <property type="molecule type" value="Genomic_DNA"/>
</dbReference>
<dbReference type="AlphaFoldDB" id="A0A853M6N2"/>
<dbReference type="Proteomes" id="UP000093894">
    <property type="component" value="Unassembled WGS sequence"/>
</dbReference>
<evidence type="ECO:0000313" key="2">
    <source>
        <dbReference type="Proteomes" id="UP000093894"/>
    </source>
</evidence>
<gene>
    <name evidence="1" type="ORF">A5628_02930</name>
</gene>
<accession>A0A853M6N2</accession>
<comment type="caution">
    <text evidence="1">The sequence shown here is derived from an EMBL/GenBank/DDBJ whole genome shotgun (WGS) entry which is preliminary data.</text>
</comment>
<reference evidence="1 2" key="1">
    <citation type="submission" date="2016-06" db="EMBL/GenBank/DDBJ databases">
        <authorList>
            <person name="Sutton G."/>
            <person name="Brinkac L."/>
            <person name="Sanka R."/>
            <person name="Adams M."/>
            <person name="Lau E."/>
            <person name="Garcia-Basteiro A."/>
            <person name="Lopez-Varela E."/>
            <person name="Palencia S."/>
        </authorList>
    </citation>
    <scope>NUCLEOTIDE SEQUENCE [LARGE SCALE GENOMIC DNA]</scope>
    <source>
        <strain evidence="1 2">1164983.0</strain>
    </source>
</reference>
<evidence type="ECO:0000313" key="1">
    <source>
        <dbReference type="EMBL" id="OBJ62387.1"/>
    </source>
</evidence>
<proteinExistence type="predicted"/>
<organism evidence="1 2">
    <name type="scientific">Mycobacterium colombiense</name>
    <dbReference type="NCBI Taxonomy" id="339268"/>
    <lineage>
        <taxon>Bacteria</taxon>
        <taxon>Bacillati</taxon>
        <taxon>Actinomycetota</taxon>
        <taxon>Actinomycetes</taxon>
        <taxon>Mycobacteriales</taxon>
        <taxon>Mycobacteriaceae</taxon>
        <taxon>Mycobacterium</taxon>
        <taxon>Mycobacterium avium complex (MAC)</taxon>
    </lineage>
</organism>
<sequence>MLHQITRCQPTRNFLERSPKLGHHPACTDDIHVIVRQTGGEAMGEKAFNKASLTDFLQTCVTGPALA</sequence>
<protein>
    <submittedName>
        <fullName evidence="1">Uncharacterized protein</fullName>
    </submittedName>
</protein>
<name>A0A853M6N2_9MYCO</name>